<comment type="caution">
    <text evidence="10">The sequence shown here is derived from an EMBL/GenBank/DDBJ whole genome shotgun (WGS) entry which is preliminary data.</text>
</comment>
<keyword evidence="9" id="KW-1208">Phospholipid metabolism</keyword>
<keyword evidence="5" id="KW-0560">Oxidoreductase</keyword>
<evidence type="ECO:0000256" key="8">
    <source>
        <dbReference type="ARBA" id="ARBA00023209"/>
    </source>
</evidence>
<evidence type="ECO:0000256" key="4">
    <source>
        <dbReference type="ARBA" id="ARBA00022857"/>
    </source>
</evidence>
<dbReference type="SUPFAM" id="SSF56796">
    <property type="entry name" value="Dehydroquinate synthase-like"/>
    <property type="match status" value="1"/>
</dbReference>
<evidence type="ECO:0000256" key="1">
    <source>
        <dbReference type="ARBA" id="ARBA00022490"/>
    </source>
</evidence>
<keyword evidence="7" id="KW-0443">Lipid metabolism</keyword>
<keyword evidence="8" id="KW-0594">Phospholipid biosynthesis</keyword>
<keyword evidence="3" id="KW-0479">Metal-binding</keyword>
<evidence type="ECO:0000256" key="3">
    <source>
        <dbReference type="ARBA" id="ARBA00022723"/>
    </source>
</evidence>
<keyword evidence="4" id="KW-0521">NADP</keyword>
<dbReference type="RefSeq" id="WP_202957059.1">
    <property type="nucleotide sequence ID" value="NZ_JAPCID010000008.1"/>
</dbReference>
<dbReference type="PANTHER" id="PTHR43616">
    <property type="entry name" value="GLYCEROL DEHYDROGENASE"/>
    <property type="match status" value="1"/>
</dbReference>
<evidence type="ECO:0000256" key="7">
    <source>
        <dbReference type="ARBA" id="ARBA00023098"/>
    </source>
</evidence>
<keyword evidence="2" id="KW-0444">Lipid biosynthesis</keyword>
<reference evidence="10" key="1">
    <citation type="submission" date="2022-10" db="EMBL/GenBank/DDBJ databases">
        <title>The WGS of Solirubrobacter sp. CPCC 204708.</title>
        <authorList>
            <person name="Jiang Z."/>
        </authorList>
    </citation>
    <scope>NUCLEOTIDE SEQUENCE</scope>
    <source>
        <strain evidence="10">CPCC 204708</strain>
    </source>
</reference>
<keyword evidence="6" id="KW-0520">NAD</keyword>
<evidence type="ECO:0000313" key="10">
    <source>
        <dbReference type="EMBL" id="MDA0137281.1"/>
    </source>
</evidence>
<dbReference type="Gene3D" id="1.20.1090.10">
    <property type="entry name" value="Dehydroquinate synthase-like - alpha domain"/>
    <property type="match status" value="1"/>
</dbReference>
<gene>
    <name evidence="10" type="ORF">OJ962_07235</name>
</gene>
<keyword evidence="1" id="KW-0963">Cytoplasm</keyword>
<dbReference type="PIRSF" id="PIRSF000112">
    <property type="entry name" value="Glycerol_dehydrogenase"/>
    <property type="match status" value="1"/>
</dbReference>
<name>A0ABT4RFE5_9ACTN</name>
<protein>
    <submittedName>
        <fullName evidence="10">Iron-containing alcohol dehydrogenase</fullName>
    </submittedName>
</protein>
<dbReference type="Gene3D" id="3.40.50.1970">
    <property type="match status" value="1"/>
</dbReference>
<dbReference type="Proteomes" id="UP001147700">
    <property type="component" value="Unassembled WGS sequence"/>
</dbReference>
<evidence type="ECO:0000256" key="6">
    <source>
        <dbReference type="ARBA" id="ARBA00023027"/>
    </source>
</evidence>
<dbReference type="Pfam" id="PF13685">
    <property type="entry name" value="Fe-ADH_2"/>
    <property type="match status" value="1"/>
</dbReference>
<keyword evidence="11" id="KW-1185">Reference proteome</keyword>
<evidence type="ECO:0000256" key="9">
    <source>
        <dbReference type="ARBA" id="ARBA00023264"/>
    </source>
</evidence>
<organism evidence="10 11">
    <name type="scientific">Solirubrobacter deserti</name>
    <dbReference type="NCBI Taxonomy" id="2282478"/>
    <lineage>
        <taxon>Bacteria</taxon>
        <taxon>Bacillati</taxon>
        <taxon>Actinomycetota</taxon>
        <taxon>Thermoleophilia</taxon>
        <taxon>Solirubrobacterales</taxon>
        <taxon>Solirubrobacteraceae</taxon>
        <taxon>Solirubrobacter</taxon>
    </lineage>
</organism>
<dbReference type="PANTHER" id="PTHR43616:SF5">
    <property type="entry name" value="GLYCEROL DEHYDROGENASE 1"/>
    <property type="match status" value="1"/>
</dbReference>
<evidence type="ECO:0000256" key="2">
    <source>
        <dbReference type="ARBA" id="ARBA00022516"/>
    </source>
</evidence>
<dbReference type="InterPro" id="IPR032837">
    <property type="entry name" value="G1PDH"/>
</dbReference>
<accession>A0ABT4RFE5</accession>
<dbReference type="InterPro" id="IPR016205">
    <property type="entry name" value="Glycerol_DH"/>
</dbReference>
<evidence type="ECO:0000313" key="11">
    <source>
        <dbReference type="Proteomes" id="UP001147700"/>
    </source>
</evidence>
<proteinExistence type="predicted"/>
<sequence>MSARQVLIPRLLHVGTGCLRDVGPLLADHDFDLRCVLVGSGRGASRMLAEAVVEGLRRADVRVVVVSQLAGRLDQAASIASTIIEEGVTAAVAVGGGRVLDTVKLAAARTDVDFVSVPTAVSNDGISSPVASLVGKDGARATHSARMPCGIVVDVAAIGSAPPATIRAGVGDLVSNLTACLDWRLADREGREQYDAYAAMIAESAARPALELDEVTSSASHEVLAQGLLLSGLAMAASGTSRPCSGAEHLISHALDARLGRGAALHGEQVALGTLVAAAAHNSALLPALQSLYLRLGLPLRPDDVGLTTAQLVDAVQAGPALRPDRWTILSDERFRHRMEAEALVAGAMGYRPVAVPSTRSITRSVAAPSSR</sequence>
<evidence type="ECO:0000256" key="5">
    <source>
        <dbReference type="ARBA" id="ARBA00023002"/>
    </source>
</evidence>
<dbReference type="EMBL" id="JAPCID010000008">
    <property type="protein sequence ID" value="MDA0137281.1"/>
    <property type="molecule type" value="Genomic_DNA"/>
</dbReference>